<dbReference type="GO" id="GO:0033290">
    <property type="term" value="C:eukaryotic 48S preinitiation complex"/>
    <property type="evidence" value="ECO:0007669"/>
    <property type="project" value="UniProtKB-UniRule"/>
</dbReference>
<comment type="function">
    <text evidence="4">Component of the eukaryotic translation initiation factor 3 (eIF-3) complex, which is involved in protein synthesis of a specialized repertoire of mRNAs and, together with other initiation factors, stimulates binding of mRNA and methionyl-tRNAi to the 40S ribosome. The eIF-3 complex specifically targets and initiates translation of a subset of mRNAs involved in cell proliferation.</text>
</comment>
<comment type="subunit">
    <text evidence="4">Component of the eukaryotic translation initiation factor 3 (eIF-3) complex.</text>
</comment>
<evidence type="ECO:0000313" key="6">
    <source>
        <dbReference type="EMBL" id="OXU26499.1"/>
    </source>
</evidence>
<comment type="caution">
    <text evidence="6">The sequence shown here is derived from an EMBL/GenBank/DDBJ whole genome shotgun (WGS) entry which is preliminary data.</text>
</comment>
<dbReference type="AlphaFoldDB" id="A0A232F7S2"/>
<dbReference type="HAMAP" id="MF_03009">
    <property type="entry name" value="eIF3j"/>
    <property type="match status" value="1"/>
</dbReference>
<gene>
    <name evidence="6" type="ORF">TSAR_000953</name>
</gene>
<comment type="subcellular location">
    <subcellularLocation>
        <location evidence="4">Cytoplasm</location>
    </subcellularLocation>
</comment>
<dbReference type="PANTHER" id="PTHR21681">
    <property type="entry name" value="EUKARYOTIC TRANSLATION INITIATION FACTOR 3 SUBUNIT J"/>
    <property type="match status" value="1"/>
</dbReference>
<keyword evidence="1 4" id="KW-0963">Cytoplasm</keyword>
<keyword evidence="3 4" id="KW-0648">Protein biosynthesis</keyword>
<keyword evidence="2 4" id="KW-0396">Initiation factor</keyword>
<feature type="region of interest" description="Disordered" evidence="5">
    <location>
        <begin position="193"/>
        <end position="212"/>
    </location>
</feature>
<organism evidence="6 7">
    <name type="scientific">Trichomalopsis sarcophagae</name>
    <dbReference type="NCBI Taxonomy" id="543379"/>
    <lineage>
        <taxon>Eukaryota</taxon>
        <taxon>Metazoa</taxon>
        <taxon>Ecdysozoa</taxon>
        <taxon>Arthropoda</taxon>
        <taxon>Hexapoda</taxon>
        <taxon>Insecta</taxon>
        <taxon>Pterygota</taxon>
        <taxon>Neoptera</taxon>
        <taxon>Endopterygota</taxon>
        <taxon>Hymenoptera</taxon>
        <taxon>Apocrita</taxon>
        <taxon>Proctotrupomorpha</taxon>
        <taxon>Chalcidoidea</taxon>
        <taxon>Pteromalidae</taxon>
        <taxon>Pteromalinae</taxon>
        <taxon>Trichomalopsis</taxon>
    </lineage>
</organism>
<dbReference type="STRING" id="543379.A0A232F7S2"/>
<dbReference type="GO" id="GO:0003743">
    <property type="term" value="F:translation initiation factor activity"/>
    <property type="evidence" value="ECO:0007669"/>
    <property type="project" value="UniProtKB-UniRule"/>
</dbReference>
<dbReference type="Proteomes" id="UP000215335">
    <property type="component" value="Unassembled WGS sequence"/>
</dbReference>
<comment type="similarity">
    <text evidence="4">Belongs to the eIF-3 subunit J family.</text>
</comment>
<dbReference type="Pfam" id="PF08597">
    <property type="entry name" value="eIF3_subunit"/>
    <property type="match status" value="1"/>
</dbReference>
<protein>
    <recommendedName>
        <fullName evidence="4">Eukaryotic translation initiation factor 3 subunit J</fullName>
        <shortName evidence="4">eIF3j</shortName>
    </recommendedName>
</protein>
<proteinExistence type="inferred from homology"/>
<reference evidence="6 7" key="1">
    <citation type="journal article" date="2017" name="Curr. Biol.">
        <title>The Evolution of Venom by Co-option of Single-Copy Genes.</title>
        <authorList>
            <person name="Martinson E.O."/>
            <person name="Mrinalini"/>
            <person name="Kelkar Y.D."/>
            <person name="Chang C.H."/>
            <person name="Werren J.H."/>
        </authorList>
    </citation>
    <scope>NUCLEOTIDE SEQUENCE [LARGE SCALE GENOMIC DNA]</scope>
    <source>
        <strain evidence="6 7">Alberta</strain>
        <tissue evidence="6">Whole body</tissue>
    </source>
</reference>
<evidence type="ECO:0000256" key="2">
    <source>
        <dbReference type="ARBA" id="ARBA00022540"/>
    </source>
</evidence>
<dbReference type="PANTHER" id="PTHR21681:SF0">
    <property type="entry name" value="EUKARYOTIC TRANSLATION INITIATION FACTOR 3 SUBUNIT J"/>
    <property type="match status" value="1"/>
</dbReference>
<evidence type="ECO:0000256" key="4">
    <source>
        <dbReference type="HAMAP-Rule" id="MF_03009"/>
    </source>
</evidence>
<dbReference type="OrthoDB" id="20381at2759"/>
<evidence type="ECO:0000256" key="1">
    <source>
        <dbReference type="ARBA" id="ARBA00022490"/>
    </source>
</evidence>
<evidence type="ECO:0000256" key="3">
    <source>
        <dbReference type="ARBA" id="ARBA00022917"/>
    </source>
</evidence>
<dbReference type="GO" id="GO:0016282">
    <property type="term" value="C:eukaryotic 43S preinitiation complex"/>
    <property type="evidence" value="ECO:0007669"/>
    <property type="project" value="UniProtKB-UniRule"/>
</dbReference>
<feature type="compositionally biased region" description="Basic residues" evidence="5">
    <location>
        <begin position="201"/>
        <end position="211"/>
    </location>
</feature>
<dbReference type="EMBL" id="NNAY01000789">
    <property type="protein sequence ID" value="OXU26499.1"/>
    <property type="molecule type" value="Genomic_DNA"/>
</dbReference>
<evidence type="ECO:0000256" key="5">
    <source>
        <dbReference type="SAM" id="MobiDB-lite"/>
    </source>
</evidence>
<name>A0A232F7S2_9HYME</name>
<keyword evidence="7" id="KW-1185">Reference proteome</keyword>
<feature type="compositionally biased region" description="Basic and acidic residues" evidence="5">
    <location>
        <begin position="42"/>
        <end position="51"/>
    </location>
</feature>
<evidence type="ECO:0000313" key="7">
    <source>
        <dbReference type="Proteomes" id="UP000215335"/>
    </source>
</evidence>
<feature type="region of interest" description="Disordered" evidence="5">
    <location>
        <begin position="20"/>
        <end position="94"/>
    </location>
</feature>
<sequence>MDDWDSDKIEAQFEDHLALRSNKWEGEDEEEEVLDSWEDMNDEKKDVEKVPVEVPKAKPKPKKTLAEKIEERERRAREEAEQKAKEKEEALTPEERRAEMLRRQKLQEEADLRLAMETFGVTEGSSGIDAMMPTNADEFKEFGDALLTKINQFNKHTDFPLFAEELIKNICLTLPVTSLRKIKTTVESLHTEKAKMDKEKAKKNKGKGKAKLKMDGNELGDFGSYDNDYDDFM</sequence>
<dbReference type="GO" id="GO:0001732">
    <property type="term" value="P:formation of cytoplasmic translation initiation complex"/>
    <property type="evidence" value="ECO:0007669"/>
    <property type="project" value="UniProtKB-UniRule"/>
</dbReference>
<feature type="compositionally biased region" description="Acidic residues" evidence="5">
    <location>
        <begin position="26"/>
        <end position="41"/>
    </location>
</feature>
<feature type="compositionally biased region" description="Basic and acidic residues" evidence="5">
    <location>
        <begin position="64"/>
        <end position="94"/>
    </location>
</feature>
<dbReference type="InterPro" id="IPR023194">
    <property type="entry name" value="eIF3-like_dom_sf"/>
</dbReference>
<dbReference type="InterPro" id="IPR013906">
    <property type="entry name" value="eIF3j"/>
</dbReference>
<dbReference type="Gene3D" id="1.10.246.60">
    <property type="entry name" value="Eukaryotic translation initiation factor 3 like domains"/>
    <property type="match status" value="1"/>
</dbReference>
<accession>A0A232F7S2</accession>
<dbReference type="GO" id="GO:0005852">
    <property type="term" value="C:eukaryotic translation initiation factor 3 complex"/>
    <property type="evidence" value="ECO:0007669"/>
    <property type="project" value="UniProtKB-UniRule"/>
</dbReference>